<evidence type="ECO:0000313" key="3">
    <source>
        <dbReference type="Proteomes" id="UP000789831"/>
    </source>
</evidence>
<comment type="caution">
    <text evidence="2">The sequence shown here is derived from an EMBL/GenBank/DDBJ whole genome shotgun (WGS) entry which is preliminary data.</text>
</comment>
<dbReference type="AlphaFoldDB" id="A0A9N9CPY1"/>
<name>A0A9N9CPY1_9GLOM</name>
<proteinExistence type="predicted"/>
<keyword evidence="1" id="KW-0175">Coiled coil</keyword>
<sequence>MKDREEQLQELRQIKEQLRQAQEEIIRLKEQALVNIDNLWNKFEEYDNKRKEYGSTVEKQTSQRENRASSQFGWGQAINLVPVFSHAYNYGTSKANELVECEQKEHRETLTKATDEIYRKVQELYNHIKNCYKQEKKDD</sequence>
<organism evidence="2 3">
    <name type="scientific">Ambispora gerdemannii</name>
    <dbReference type="NCBI Taxonomy" id="144530"/>
    <lineage>
        <taxon>Eukaryota</taxon>
        <taxon>Fungi</taxon>
        <taxon>Fungi incertae sedis</taxon>
        <taxon>Mucoromycota</taxon>
        <taxon>Glomeromycotina</taxon>
        <taxon>Glomeromycetes</taxon>
        <taxon>Archaeosporales</taxon>
        <taxon>Ambisporaceae</taxon>
        <taxon>Ambispora</taxon>
    </lineage>
</organism>
<dbReference type="OrthoDB" id="2337420at2759"/>
<dbReference type="Proteomes" id="UP000789831">
    <property type="component" value="Unassembled WGS sequence"/>
</dbReference>
<evidence type="ECO:0000256" key="1">
    <source>
        <dbReference type="SAM" id="Coils"/>
    </source>
</evidence>
<dbReference type="EMBL" id="CAJVPL010002417">
    <property type="protein sequence ID" value="CAG8609770.1"/>
    <property type="molecule type" value="Genomic_DNA"/>
</dbReference>
<feature type="coiled-coil region" evidence="1">
    <location>
        <begin position="1"/>
        <end position="31"/>
    </location>
</feature>
<gene>
    <name evidence="2" type="ORF">AGERDE_LOCUS9532</name>
</gene>
<evidence type="ECO:0000313" key="2">
    <source>
        <dbReference type="EMBL" id="CAG8609770.1"/>
    </source>
</evidence>
<protein>
    <submittedName>
        <fullName evidence="2">10435_t:CDS:1</fullName>
    </submittedName>
</protein>
<reference evidence="2" key="1">
    <citation type="submission" date="2021-06" db="EMBL/GenBank/DDBJ databases">
        <authorList>
            <person name="Kallberg Y."/>
            <person name="Tangrot J."/>
            <person name="Rosling A."/>
        </authorList>
    </citation>
    <scope>NUCLEOTIDE SEQUENCE</scope>
    <source>
        <strain evidence="2">MT106</strain>
    </source>
</reference>
<accession>A0A9N9CPY1</accession>
<keyword evidence="3" id="KW-1185">Reference proteome</keyword>